<proteinExistence type="predicted"/>
<evidence type="ECO:0000256" key="1">
    <source>
        <dbReference type="SAM" id="Phobius"/>
    </source>
</evidence>
<dbReference type="SUPFAM" id="SSF55073">
    <property type="entry name" value="Nucleotide cyclase"/>
    <property type="match status" value="1"/>
</dbReference>
<organism evidence="3 4">
    <name type="scientific">Sporosarcina soli</name>
    <dbReference type="NCBI Taxonomy" id="334736"/>
    <lineage>
        <taxon>Bacteria</taxon>
        <taxon>Bacillati</taxon>
        <taxon>Bacillota</taxon>
        <taxon>Bacilli</taxon>
        <taxon>Bacillales</taxon>
        <taxon>Caryophanaceae</taxon>
        <taxon>Sporosarcina</taxon>
    </lineage>
</organism>
<keyword evidence="1" id="KW-0472">Membrane</keyword>
<dbReference type="InterPro" id="IPR029787">
    <property type="entry name" value="Nucleotide_cyclase"/>
</dbReference>
<keyword evidence="1" id="KW-1133">Transmembrane helix</keyword>
<dbReference type="NCBIfam" id="TIGR00254">
    <property type="entry name" value="GGDEF"/>
    <property type="match status" value="1"/>
</dbReference>
<feature type="domain" description="GGDEF" evidence="2">
    <location>
        <begin position="359"/>
        <end position="492"/>
    </location>
</feature>
<dbReference type="CDD" id="cd01949">
    <property type="entry name" value="GGDEF"/>
    <property type="match status" value="1"/>
</dbReference>
<dbReference type="InterPro" id="IPR043128">
    <property type="entry name" value="Rev_trsase/Diguanyl_cyclase"/>
</dbReference>
<dbReference type="InterPro" id="IPR052163">
    <property type="entry name" value="DGC-Regulatory_Protein"/>
</dbReference>
<dbReference type="RefSeq" id="WP_381436683.1">
    <property type="nucleotide sequence ID" value="NZ_JBHSNO010000008.1"/>
</dbReference>
<sequence>MNKYFRMQLTLILIAFSLAVSFVIAFFDYGKLKERVRIGHETEISLVEDKIVESLTTIDNVYNLMDYQIADEMKAYSDELLALYEKENDFERWDFQALKERFGMDIYVIDTRNQVVYSSFEPDIGLDFNKCCSAFSKLLNERRAGAEFSHDGLDLQQYNGEIKKFSYVPTPDNHYLLELGISLENHGIFEKFNFIKTMDTLKSRYESVNSIQIYNSEGFRFGETEAAKYDKEITPEMRPLLREAVLSGKVQKRVQSMGKHRVTYRYIPYNADEKRGISTQRVIEIIYNDAEFSGLLGQYRNEFIQQLMLILIGAISLSFLIARLVARPIHLAFHDSLTGLKNRVALEEEVHNRLEKKQRLLALMMVDLDNFKTINDSLGHGEGDRILQLAAKTIQEIVGEKNLTARIGGDEFVVIFSDVGAMEIRQLASKLIEKINESFDALGHIENLGVSISIGIAVATGDDRFESLYEKADRALYLSKENGKNQYTFYNGEQDNRMD</sequence>
<evidence type="ECO:0000259" key="2">
    <source>
        <dbReference type="PROSITE" id="PS50887"/>
    </source>
</evidence>
<dbReference type="PANTHER" id="PTHR46663">
    <property type="entry name" value="DIGUANYLATE CYCLASE DGCT-RELATED"/>
    <property type="match status" value="1"/>
</dbReference>
<evidence type="ECO:0000313" key="4">
    <source>
        <dbReference type="Proteomes" id="UP001596109"/>
    </source>
</evidence>
<keyword evidence="4" id="KW-1185">Reference proteome</keyword>
<dbReference type="Gene3D" id="3.30.70.270">
    <property type="match status" value="1"/>
</dbReference>
<dbReference type="EC" id="2.7.7.65" evidence="3"/>
<reference evidence="4" key="1">
    <citation type="journal article" date="2019" name="Int. J. Syst. Evol. Microbiol.">
        <title>The Global Catalogue of Microorganisms (GCM) 10K type strain sequencing project: providing services to taxonomists for standard genome sequencing and annotation.</title>
        <authorList>
            <consortium name="The Broad Institute Genomics Platform"/>
            <consortium name="The Broad Institute Genome Sequencing Center for Infectious Disease"/>
            <person name="Wu L."/>
            <person name="Ma J."/>
        </authorList>
    </citation>
    <scope>NUCLEOTIDE SEQUENCE [LARGE SCALE GENOMIC DNA]</scope>
    <source>
        <strain evidence="4">CGMCC 4.1434</strain>
    </source>
</reference>
<gene>
    <name evidence="3" type="ORF">ACFPRA_15735</name>
</gene>
<comment type="caution">
    <text evidence="3">The sequence shown here is derived from an EMBL/GenBank/DDBJ whole genome shotgun (WGS) entry which is preliminary data.</text>
</comment>
<dbReference type="InterPro" id="IPR000160">
    <property type="entry name" value="GGDEF_dom"/>
</dbReference>
<dbReference type="SMART" id="SM00267">
    <property type="entry name" value="GGDEF"/>
    <property type="match status" value="1"/>
</dbReference>
<dbReference type="Pfam" id="PF00990">
    <property type="entry name" value="GGDEF"/>
    <property type="match status" value="1"/>
</dbReference>
<protein>
    <submittedName>
        <fullName evidence="3">GGDEF domain-containing protein</fullName>
        <ecNumber evidence="3">2.7.7.65</ecNumber>
    </submittedName>
</protein>
<keyword evidence="3" id="KW-0548">Nucleotidyltransferase</keyword>
<accession>A0ABW0TN89</accession>
<dbReference type="PROSITE" id="PS50887">
    <property type="entry name" value="GGDEF"/>
    <property type="match status" value="1"/>
</dbReference>
<name>A0ABW0TN89_9BACL</name>
<dbReference type="EMBL" id="JBHSNO010000008">
    <property type="protein sequence ID" value="MFC5590355.1"/>
    <property type="molecule type" value="Genomic_DNA"/>
</dbReference>
<dbReference type="Proteomes" id="UP001596109">
    <property type="component" value="Unassembled WGS sequence"/>
</dbReference>
<keyword evidence="1" id="KW-0812">Transmembrane</keyword>
<feature type="transmembrane region" description="Helical" evidence="1">
    <location>
        <begin position="307"/>
        <end position="326"/>
    </location>
</feature>
<evidence type="ECO:0000313" key="3">
    <source>
        <dbReference type="EMBL" id="MFC5590355.1"/>
    </source>
</evidence>
<keyword evidence="3" id="KW-0808">Transferase</keyword>
<dbReference type="GO" id="GO:0052621">
    <property type="term" value="F:diguanylate cyclase activity"/>
    <property type="evidence" value="ECO:0007669"/>
    <property type="project" value="UniProtKB-EC"/>
</dbReference>
<dbReference type="PANTHER" id="PTHR46663:SF2">
    <property type="entry name" value="GGDEF DOMAIN-CONTAINING PROTEIN"/>
    <property type="match status" value="1"/>
</dbReference>